<accession>I2H6V5</accession>
<evidence type="ECO:0000313" key="11">
    <source>
        <dbReference type="EMBL" id="CCH62107.1"/>
    </source>
</evidence>
<dbReference type="RefSeq" id="XP_004181626.1">
    <property type="nucleotide sequence ID" value="XM_004181578.1"/>
</dbReference>
<dbReference type="KEGG" id="tbl:TBLA_0G01630"/>
<evidence type="ECO:0000256" key="1">
    <source>
        <dbReference type="ARBA" id="ARBA00001933"/>
    </source>
</evidence>
<dbReference type="Gene3D" id="1.10.287.1970">
    <property type="match status" value="1"/>
</dbReference>
<organism evidence="11 12">
    <name type="scientific">Henningerozyma blattae (strain ATCC 34711 / CBS 6284 / DSM 70876 / NBRC 10599 / NRRL Y-10934 / UCD 77-7)</name>
    <name type="common">Yeast</name>
    <name type="synonym">Tetrapisispora blattae</name>
    <dbReference type="NCBI Taxonomy" id="1071380"/>
    <lineage>
        <taxon>Eukaryota</taxon>
        <taxon>Fungi</taxon>
        <taxon>Dikarya</taxon>
        <taxon>Ascomycota</taxon>
        <taxon>Saccharomycotina</taxon>
        <taxon>Saccharomycetes</taxon>
        <taxon>Saccharomycetales</taxon>
        <taxon>Saccharomycetaceae</taxon>
        <taxon>Henningerozyma</taxon>
    </lineage>
</organism>
<evidence type="ECO:0000256" key="9">
    <source>
        <dbReference type="ARBA" id="ARBA00080525"/>
    </source>
</evidence>
<name>I2H6V5_HENB6</name>
<feature type="domain" description="Aminotransferase class I/classII large" evidence="10">
    <location>
        <begin position="100"/>
        <end position="477"/>
    </location>
</feature>
<evidence type="ECO:0000256" key="6">
    <source>
        <dbReference type="ARBA" id="ARBA00025785"/>
    </source>
</evidence>
<protein>
    <recommendedName>
        <fullName evidence="7">Glutamate pyruvate transaminase</fullName>
    </recommendedName>
    <alternativeName>
        <fullName evidence="8">Glutamic--alanine transaminase</fullName>
    </alternativeName>
    <alternativeName>
        <fullName evidence="9">Glutamic--pyruvic transaminase</fullName>
    </alternativeName>
</protein>
<evidence type="ECO:0000256" key="2">
    <source>
        <dbReference type="ARBA" id="ARBA00011738"/>
    </source>
</evidence>
<proteinExistence type="inferred from homology"/>
<dbReference type="InParanoid" id="I2H6V5"/>
<dbReference type="InterPro" id="IPR015424">
    <property type="entry name" value="PyrdxlP-dep_Trfase"/>
</dbReference>
<dbReference type="EMBL" id="HE806322">
    <property type="protein sequence ID" value="CCH62107.1"/>
    <property type="molecule type" value="Genomic_DNA"/>
</dbReference>
<dbReference type="Proteomes" id="UP000002866">
    <property type="component" value="Chromosome 7"/>
</dbReference>
<dbReference type="Gene3D" id="3.90.1150.10">
    <property type="entry name" value="Aspartate Aminotransferase, domain 1"/>
    <property type="match status" value="1"/>
</dbReference>
<dbReference type="GO" id="GO:0030170">
    <property type="term" value="F:pyridoxal phosphate binding"/>
    <property type="evidence" value="ECO:0007669"/>
    <property type="project" value="InterPro"/>
</dbReference>
<dbReference type="GO" id="GO:0008483">
    <property type="term" value="F:transaminase activity"/>
    <property type="evidence" value="ECO:0007669"/>
    <property type="project" value="UniProtKB-KW"/>
</dbReference>
<keyword evidence="12" id="KW-1185">Reference proteome</keyword>
<dbReference type="HOGENOM" id="CLU_014254_3_0_1"/>
<keyword evidence="4" id="KW-0808">Transferase</keyword>
<dbReference type="FunFam" id="3.90.1150.10:FF:000151">
    <property type="entry name" value="Alanine aminotransferase 2"/>
    <property type="match status" value="1"/>
</dbReference>
<dbReference type="InterPro" id="IPR045088">
    <property type="entry name" value="ALAT1/2-like"/>
</dbReference>
<dbReference type="eggNOG" id="KOG0258">
    <property type="taxonomic scope" value="Eukaryota"/>
</dbReference>
<evidence type="ECO:0000313" key="12">
    <source>
        <dbReference type="Proteomes" id="UP000002866"/>
    </source>
</evidence>
<evidence type="ECO:0000256" key="3">
    <source>
        <dbReference type="ARBA" id="ARBA00022576"/>
    </source>
</evidence>
<dbReference type="STRING" id="1071380.I2H6V5"/>
<comment type="similarity">
    <text evidence="6">Belongs to the class-I pyridoxal-phosphate-dependent aminotransferase family. Alanine aminotransferase subfamily.</text>
</comment>
<dbReference type="Pfam" id="PF00155">
    <property type="entry name" value="Aminotran_1_2"/>
    <property type="match status" value="1"/>
</dbReference>
<dbReference type="InterPro" id="IPR015421">
    <property type="entry name" value="PyrdxlP-dep_Trfase_major"/>
</dbReference>
<dbReference type="PANTHER" id="PTHR11751">
    <property type="entry name" value="ALANINE AMINOTRANSFERASE"/>
    <property type="match status" value="1"/>
</dbReference>
<dbReference type="InterPro" id="IPR004839">
    <property type="entry name" value="Aminotransferase_I/II_large"/>
</dbReference>
<reference evidence="11 12" key="1">
    <citation type="journal article" date="2011" name="Proc. Natl. Acad. Sci. U.S.A.">
        <title>Evolutionary erosion of yeast sex chromosomes by mating-type switching accidents.</title>
        <authorList>
            <person name="Gordon J.L."/>
            <person name="Armisen D."/>
            <person name="Proux-Wera E."/>
            <person name="Oheigeartaigh S.S."/>
            <person name="Byrne K.P."/>
            <person name="Wolfe K.H."/>
        </authorList>
    </citation>
    <scope>NUCLEOTIDE SEQUENCE [LARGE SCALE GENOMIC DNA]</scope>
    <source>
        <strain evidence="12">ATCC 34711 / CBS 6284 / DSM 70876 / NBRC 10599 / NRRL Y-10934 / UCD 77-7</strain>
    </source>
</reference>
<keyword evidence="5" id="KW-0663">Pyridoxal phosphate</keyword>
<dbReference type="FunFam" id="1.10.287.1970:FF:000001">
    <property type="entry name" value="Alanine aminotransferase 2"/>
    <property type="match status" value="1"/>
</dbReference>
<dbReference type="AlphaFoldDB" id="I2H6V5"/>
<dbReference type="UniPathway" id="UPA00528">
    <property type="reaction ID" value="UER00586"/>
</dbReference>
<dbReference type="CDD" id="cd00609">
    <property type="entry name" value="AAT_like"/>
    <property type="match status" value="1"/>
</dbReference>
<dbReference type="OrthoDB" id="1732682at2759"/>
<dbReference type="InterPro" id="IPR015422">
    <property type="entry name" value="PyrdxlP-dep_Trfase_small"/>
</dbReference>
<evidence type="ECO:0000259" key="10">
    <source>
        <dbReference type="Pfam" id="PF00155"/>
    </source>
</evidence>
<evidence type="ECO:0000256" key="7">
    <source>
        <dbReference type="ARBA" id="ARBA00077894"/>
    </source>
</evidence>
<comment type="cofactor">
    <cofactor evidence="1">
        <name>pyridoxal 5'-phosphate</name>
        <dbReference type="ChEBI" id="CHEBI:597326"/>
    </cofactor>
</comment>
<evidence type="ECO:0000256" key="4">
    <source>
        <dbReference type="ARBA" id="ARBA00022679"/>
    </source>
</evidence>
<gene>
    <name evidence="11" type="primary">TBLA0G01630</name>
    <name evidence="11" type="ORF">TBLA_0G01630</name>
</gene>
<dbReference type="SUPFAM" id="SSF53383">
    <property type="entry name" value="PLP-dependent transferases"/>
    <property type="match status" value="1"/>
</dbReference>
<dbReference type="GO" id="GO:0042853">
    <property type="term" value="P:L-alanine catabolic process"/>
    <property type="evidence" value="ECO:0007669"/>
    <property type="project" value="UniProtKB-UniPathway"/>
</dbReference>
<keyword evidence="3" id="KW-0032">Aminotransferase</keyword>
<evidence type="ECO:0000256" key="5">
    <source>
        <dbReference type="ARBA" id="ARBA00022898"/>
    </source>
</evidence>
<dbReference type="Gene3D" id="3.40.640.10">
    <property type="entry name" value="Type I PLP-dependent aspartate aminotransferase-like (Major domain)"/>
    <property type="match status" value="1"/>
</dbReference>
<dbReference type="OMA" id="EAETHGM"/>
<evidence type="ECO:0000256" key="8">
    <source>
        <dbReference type="ARBA" id="ARBA00078532"/>
    </source>
</evidence>
<sequence>MSAKDCTPAPKFSLNDISQSILDTEYAIRGTIPTRADELQEQLNISPNQLPFKKIIYANIGNPQQLEQEPLTFQRQVLSLVEYPNLVNSKNILVENKIYAPDAIKRAETILNSIGGSVGAYSSSQGILSIRKNVAKCILQRDNDELCCNDEELINETASNIFLTDGATTAVSYILPLFAKDENCGVLLPIPQYPLYTAAVTLQNSKLLPYYLNEDENWSTDPEEIETIIKDAISRNIKPTTLVIINPGNPTGAILSVESITQIINIAAKYGIVIIADEVYQNNIYQDFKFHSFKKILNSLKLQYPKKYDNVQLASLHSISKGVNGECGQRGGYFELLGFSDEIKKIILKLASIDICSVVTGQILVDLMSKPPEKGDYSYKLDQRERNNIQSNLILKSNTLYDLFSRLPGISCQKPQGAMYLFPRLHLTSNMINEAKLNNLEPDEFYCLKLLENTGICTVPGSGFGQKEGTYHVRTTFLPSGIEWIKLWEKFHLEFMNQYK</sequence>
<dbReference type="GeneID" id="14497443"/>
<dbReference type="FunFam" id="3.40.640.10:FF:000012">
    <property type="entry name" value="alanine aminotransferase 2"/>
    <property type="match status" value="1"/>
</dbReference>
<dbReference type="PANTHER" id="PTHR11751:SF29">
    <property type="entry name" value="ALANINE TRANSAMINASE"/>
    <property type="match status" value="1"/>
</dbReference>
<comment type="subunit">
    <text evidence="2">Homodimer.</text>
</comment>